<dbReference type="InterPro" id="IPR018108">
    <property type="entry name" value="MCP_transmembrane"/>
</dbReference>
<comment type="caution">
    <text evidence="9">The sequence shown here is derived from an EMBL/GenBank/DDBJ whole genome shotgun (WGS) entry which is preliminary data.</text>
</comment>
<evidence type="ECO:0000256" key="1">
    <source>
        <dbReference type="ARBA" id="ARBA00004225"/>
    </source>
</evidence>
<dbReference type="PROSITE" id="PS50920">
    <property type="entry name" value="SOLCAR"/>
    <property type="match status" value="3"/>
</dbReference>
<dbReference type="EMBL" id="JAENGY010000290">
    <property type="protein sequence ID" value="KAG6966862.1"/>
    <property type="molecule type" value="Genomic_DNA"/>
</dbReference>
<sequence>MAALDEDWEEWTPEKGSFVNHMLAGSAAGVAEHVSIFPIDTVKTHMQCQHCPVNGKPIKLTATQTARKLVAEEGTFRLFRGVSTMLGASLPAHAVYFSVFEAAKKALGADTNTITPMASGSAGVIATVCHDLIMTPMDVVKQRLQLGYYNGVADCFKTVVITLQDPVMKHEGLRALYISFPTTLLMNLPYSMIMVSANETFKKILNPSGEMNVSAYIASGAAAGALAGALTNPLDVAKTRLQTQSMMMTEEASLQTRGVSITVPPSCSINGRPGIERAEPVLRRQYAGLMDALIQIKAQEGFAGFFRDRYRDTLQHHFPVCVSLSWLRNRLDQPTLQRRASANLSMIQIVKDLDRDKVLLDGQLFSAANPFEEYTMESDSVSEVVKYMVKKVLTFEQETTSQYRVPGATHQPSSPAHRFANNCEARALAFVERVLQGSSRTQSGGDIYDAISFFCQQEHVSICPVSQDARPVQMRITSDIPKGSFQVEVQVCMQFKVIELTPRSPTPASPSEAEDTSVLDSTALDSPRDSLREWAVLEGTLSRQFTLGQLSAPGTVTITCI</sequence>
<dbReference type="GO" id="GO:0015093">
    <property type="term" value="F:ferrous iron transmembrane transporter activity"/>
    <property type="evidence" value="ECO:0007669"/>
    <property type="project" value="TreeGrafter"/>
</dbReference>
<evidence type="ECO:0000256" key="8">
    <source>
        <dbReference type="SAM" id="MobiDB-lite"/>
    </source>
</evidence>
<keyword evidence="4" id="KW-1133">Transmembrane helix</keyword>
<name>A0A8J5J8R0_9STRA</name>
<keyword evidence="6" id="KW-0472">Membrane</keyword>
<evidence type="ECO:0000256" key="3">
    <source>
        <dbReference type="ARBA" id="ARBA00022448"/>
    </source>
</evidence>
<feature type="repeat" description="Solcar" evidence="6">
    <location>
        <begin position="114"/>
        <end position="204"/>
    </location>
</feature>
<keyword evidence="3 7" id="KW-0813">Transport</keyword>
<keyword evidence="6 7" id="KW-0812">Transmembrane</keyword>
<accession>A0A8J5J8R0</accession>
<protein>
    <recommendedName>
        <fullName evidence="11">Mitoferrin</fullName>
    </recommendedName>
</protein>
<comment type="similarity">
    <text evidence="2 7">Belongs to the mitochondrial carrier (TC 2.A.29) family.</text>
</comment>
<proteinExistence type="inferred from homology"/>
<keyword evidence="5" id="KW-0496">Mitochondrion</keyword>
<dbReference type="GO" id="GO:0048250">
    <property type="term" value="P:iron import into the mitochondrion"/>
    <property type="evidence" value="ECO:0007669"/>
    <property type="project" value="TreeGrafter"/>
</dbReference>
<feature type="region of interest" description="Disordered" evidence="8">
    <location>
        <begin position="502"/>
        <end position="523"/>
    </location>
</feature>
<dbReference type="AlphaFoldDB" id="A0A8J5J8R0"/>
<feature type="repeat" description="Solcar" evidence="6">
    <location>
        <begin position="211"/>
        <end position="333"/>
    </location>
</feature>
<organism evidence="9 10">
    <name type="scientific">Phytophthora aleatoria</name>
    <dbReference type="NCBI Taxonomy" id="2496075"/>
    <lineage>
        <taxon>Eukaryota</taxon>
        <taxon>Sar</taxon>
        <taxon>Stramenopiles</taxon>
        <taxon>Oomycota</taxon>
        <taxon>Peronosporomycetes</taxon>
        <taxon>Peronosporales</taxon>
        <taxon>Peronosporaceae</taxon>
        <taxon>Phytophthora</taxon>
    </lineage>
</organism>
<feature type="repeat" description="Solcar" evidence="6">
    <location>
        <begin position="16"/>
        <end position="106"/>
    </location>
</feature>
<gene>
    <name evidence="9" type="ORF">JG688_00006555</name>
</gene>
<dbReference type="PANTHER" id="PTHR45758:SF4">
    <property type="entry name" value="MITOFERRIN-1"/>
    <property type="match status" value="1"/>
</dbReference>
<dbReference type="Pfam" id="PF00153">
    <property type="entry name" value="Mito_carr"/>
    <property type="match status" value="3"/>
</dbReference>
<evidence type="ECO:0000313" key="9">
    <source>
        <dbReference type="EMBL" id="KAG6966862.1"/>
    </source>
</evidence>
<dbReference type="PANTHER" id="PTHR45758">
    <property type="entry name" value="MITOFERRIN-1-RELATED"/>
    <property type="match status" value="1"/>
</dbReference>
<evidence type="ECO:0000256" key="5">
    <source>
        <dbReference type="ARBA" id="ARBA00023128"/>
    </source>
</evidence>
<evidence type="ECO:0000256" key="2">
    <source>
        <dbReference type="ARBA" id="ARBA00006375"/>
    </source>
</evidence>
<reference evidence="9" key="1">
    <citation type="submission" date="2021-01" db="EMBL/GenBank/DDBJ databases">
        <title>Phytophthora aleatoria, a newly-described species from Pinus radiata is distinct from Phytophthora cactorum isolates based on comparative genomics.</title>
        <authorList>
            <person name="Mcdougal R."/>
            <person name="Panda P."/>
            <person name="Williams N."/>
            <person name="Studholme D.J."/>
        </authorList>
    </citation>
    <scope>NUCLEOTIDE SEQUENCE</scope>
    <source>
        <strain evidence="9">NZFS 4037</strain>
    </source>
</reference>
<dbReference type="FunFam" id="1.50.40.10:FF:000254">
    <property type="entry name" value="Mitochondrial carrier protein-like protein"/>
    <property type="match status" value="1"/>
</dbReference>
<dbReference type="GO" id="GO:0031966">
    <property type="term" value="C:mitochondrial membrane"/>
    <property type="evidence" value="ECO:0007669"/>
    <property type="project" value="UniProtKB-SubCell"/>
</dbReference>
<comment type="subcellular location">
    <subcellularLocation>
        <location evidence="1">Mitochondrion membrane</location>
        <topology evidence="1">Multi-pass membrane protein</topology>
    </subcellularLocation>
</comment>
<keyword evidence="10" id="KW-1185">Reference proteome</keyword>
<evidence type="ECO:0000256" key="4">
    <source>
        <dbReference type="ARBA" id="ARBA00022989"/>
    </source>
</evidence>
<evidence type="ECO:0000313" key="10">
    <source>
        <dbReference type="Proteomes" id="UP000709295"/>
    </source>
</evidence>
<evidence type="ECO:0000256" key="7">
    <source>
        <dbReference type="RuleBase" id="RU000488"/>
    </source>
</evidence>
<evidence type="ECO:0000256" key="6">
    <source>
        <dbReference type="PROSITE-ProRule" id="PRU00282"/>
    </source>
</evidence>
<dbReference type="Proteomes" id="UP000709295">
    <property type="component" value="Unassembled WGS sequence"/>
</dbReference>
<evidence type="ECO:0008006" key="11">
    <source>
        <dbReference type="Google" id="ProtNLM"/>
    </source>
</evidence>